<reference evidence="2" key="2">
    <citation type="journal article" date="2023" name="Proc. Natl. Acad. Sci. U.S.A.">
        <title>A global phylogenomic analysis of the shiitake genus Lentinula.</title>
        <authorList>
            <person name="Sierra-Patev S."/>
            <person name="Min B."/>
            <person name="Naranjo-Ortiz M."/>
            <person name="Looney B."/>
            <person name="Konkel Z."/>
            <person name="Slot J.C."/>
            <person name="Sakamoto Y."/>
            <person name="Steenwyk J.L."/>
            <person name="Rokas A."/>
            <person name="Carro J."/>
            <person name="Camarero S."/>
            <person name="Ferreira P."/>
            <person name="Molpeceres G."/>
            <person name="Ruiz-Duenas F.J."/>
            <person name="Serrano A."/>
            <person name="Henrissat B."/>
            <person name="Drula E."/>
            <person name="Hughes K.W."/>
            <person name="Mata J.L."/>
            <person name="Ishikawa N.K."/>
            <person name="Vargas-Isla R."/>
            <person name="Ushijima S."/>
            <person name="Smith C.A."/>
            <person name="Donoghue J."/>
            <person name="Ahrendt S."/>
            <person name="Andreopoulos W."/>
            <person name="He G."/>
            <person name="LaButti K."/>
            <person name="Lipzen A."/>
            <person name="Ng V."/>
            <person name="Riley R."/>
            <person name="Sandor L."/>
            <person name="Barry K."/>
            <person name="Martinez A.T."/>
            <person name="Xiao Y."/>
            <person name="Gibbons J.G."/>
            <person name="Terashima K."/>
            <person name="Grigoriev I.V."/>
            <person name="Hibbett D."/>
        </authorList>
    </citation>
    <scope>NUCLEOTIDE SEQUENCE</scope>
    <source>
        <strain evidence="2">ET3784</strain>
    </source>
</reference>
<reference evidence="2" key="1">
    <citation type="submission" date="2022-08" db="EMBL/GenBank/DDBJ databases">
        <authorList>
            <consortium name="DOE Joint Genome Institute"/>
            <person name="Min B."/>
            <person name="Sierra-Patev S."/>
            <person name="Naranjo-Ortiz M."/>
            <person name="Looney B."/>
            <person name="Konkel Z."/>
            <person name="Slot J.C."/>
            <person name="Sakamoto Y."/>
            <person name="Steenwyk J.L."/>
            <person name="Rokas A."/>
            <person name="Carro J."/>
            <person name="Camarero S."/>
            <person name="Ferreira P."/>
            <person name="Molpeceres G."/>
            <person name="Ruiz-duenas F.J."/>
            <person name="Serrano A."/>
            <person name="Henrissat B."/>
            <person name="Drula E."/>
            <person name="Hughes K.W."/>
            <person name="Mata J.L."/>
            <person name="Ishikawa N.K."/>
            <person name="Vargas-Isla R."/>
            <person name="Ushijima S."/>
            <person name="Smith C.A."/>
            <person name="Ahrendt S."/>
            <person name="Andreopoulos W."/>
            <person name="He G."/>
            <person name="LaButti K."/>
            <person name="Lipzen A."/>
            <person name="Ng V."/>
            <person name="Riley R."/>
            <person name="Sandor L."/>
            <person name="Barry K."/>
            <person name="Martinez A.T."/>
            <person name="Xiao Y."/>
            <person name="Gibbons J.G."/>
            <person name="Terashima K."/>
            <person name="Hibbett D.S."/>
            <person name="Grigoriev I.V."/>
        </authorList>
    </citation>
    <scope>NUCLEOTIDE SEQUENCE</scope>
    <source>
        <strain evidence="2">ET3784</strain>
    </source>
</reference>
<evidence type="ECO:0000256" key="1">
    <source>
        <dbReference type="SAM" id="MobiDB-lite"/>
    </source>
</evidence>
<dbReference type="AlphaFoldDB" id="A0AA38J693"/>
<name>A0AA38J693_9AGAR</name>
<feature type="compositionally biased region" description="Basic residues" evidence="1">
    <location>
        <begin position="322"/>
        <end position="332"/>
    </location>
</feature>
<keyword evidence="3" id="KW-1185">Reference proteome</keyword>
<gene>
    <name evidence="2" type="ORF">DFJ43DRAFT_1044479</name>
</gene>
<protein>
    <submittedName>
        <fullName evidence="2">Uncharacterized protein</fullName>
    </submittedName>
</protein>
<comment type="caution">
    <text evidence="2">The sequence shown here is derived from an EMBL/GenBank/DDBJ whole genome shotgun (WGS) entry which is preliminary data.</text>
</comment>
<organism evidence="2 3">
    <name type="scientific">Lentinula guzmanii</name>
    <dbReference type="NCBI Taxonomy" id="2804957"/>
    <lineage>
        <taxon>Eukaryota</taxon>
        <taxon>Fungi</taxon>
        <taxon>Dikarya</taxon>
        <taxon>Basidiomycota</taxon>
        <taxon>Agaricomycotina</taxon>
        <taxon>Agaricomycetes</taxon>
        <taxon>Agaricomycetidae</taxon>
        <taxon>Agaricales</taxon>
        <taxon>Marasmiineae</taxon>
        <taxon>Omphalotaceae</taxon>
        <taxon>Lentinula</taxon>
    </lineage>
</organism>
<feature type="region of interest" description="Disordered" evidence="1">
    <location>
        <begin position="279"/>
        <end position="351"/>
    </location>
</feature>
<feature type="compositionally biased region" description="Basic and acidic residues" evidence="1">
    <location>
        <begin position="279"/>
        <end position="290"/>
    </location>
</feature>
<evidence type="ECO:0000313" key="3">
    <source>
        <dbReference type="Proteomes" id="UP001176059"/>
    </source>
</evidence>
<feature type="compositionally biased region" description="Polar residues" evidence="1">
    <location>
        <begin position="305"/>
        <end position="319"/>
    </location>
</feature>
<dbReference type="EMBL" id="JANVFO010000127">
    <property type="protein sequence ID" value="KAJ3710929.1"/>
    <property type="molecule type" value="Genomic_DNA"/>
</dbReference>
<evidence type="ECO:0000313" key="2">
    <source>
        <dbReference type="EMBL" id="KAJ3710929.1"/>
    </source>
</evidence>
<proteinExistence type="predicted"/>
<accession>A0AA38J693</accession>
<sequence length="351" mass="37412">MSDLFRALSPATAAISASSHASSGAEAIQSSSFHLLSAAGSVQEVLALIPDSYRGVLTAPLHGVRATANRLCSANASLSNLQSHKAAGTLPPSIPKTSLDLQLSGEFKTSAAGIDSSKSVQELSDKFRNDLFSQQIKAKKSEVALLRSKLVPETLFNEFRPVLEARFNELRASSKRADVIEVDALNAQQQVIGREIRLVGFTEAPELKGQFLDLLANIVQFALRVCLIVEAQHSRQEGKRREKRELKASVDVEMADITRSGPSLQSVIDKAVNAKVREALKGSKKKDSSSKKKTSGPKGGKGPKNSATAGVQVVRTPSATKGGKRVPKRQKAGKPSQPVASSSKAQGKRKA</sequence>
<dbReference type="Proteomes" id="UP001176059">
    <property type="component" value="Unassembled WGS sequence"/>
</dbReference>